<feature type="region of interest" description="Disordered" evidence="4">
    <location>
        <begin position="1050"/>
        <end position="1108"/>
    </location>
</feature>
<evidence type="ECO:0000256" key="1">
    <source>
        <dbReference type="ARBA" id="ARBA00022574"/>
    </source>
</evidence>
<feature type="region of interest" description="Disordered" evidence="4">
    <location>
        <begin position="522"/>
        <end position="552"/>
    </location>
</feature>
<evidence type="ECO:0000313" key="6">
    <source>
        <dbReference type="Proteomes" id="UP000002630"/>
    </source>
</evidence>
<sequence>MSPNTSGLFTITITRSGGVCTCLPACLLACLPRARPHDTHDACGTPVLNLHAGLQDTREAADLHGNYSLPLHSGAISCVGYVADLNATVTCGVDGKIHFFDLTKRRTTRTFMGHVDRPVFAFAYSKRHRFVVSAGMGRAVVFWNSYTMHVLARRDGHAANVRHCLVDDRSDRVITISADKAVRCWDSATFRCIQIVSGDAMGNVHVWLVETGLLAFRFGKAHGTSKISCMAFDASERRLLTGANDGTVKLWNFNNGKELRLLLPGGNGGGGKAGKKNEEGNERNEVSGVVYCRDDGKGSDNEVLDYVATCSWDKQVRVFAMESNQEDRRNLAALQQQQQNRHRPLDGGETANATVASRVFPGEGPPLHRHHQGDASGRKGGNSVGGSSRSDGEDEGGGNEDTQDRGQGHSADILAIAYCGRQQVATAGFDGRIFIWGTDSGKPKFSMKPSDHDVSQLDEVSSIGGLTSVAWWMARQRKKDGKVLDSDSVNSGGYLDRMGGLLAEDASMCHVSWDGRQYFAEERMGGSDDGSGTAQAANHTTDPDPEGGSAAAADVDENADTAVAGTTAEEVPVVSEEEAKANSSGSVEAKGSAAGVGAAGSDRKGRGGALCPPDQNSPVEPARDEGLAATGGENASPLTSPAVLPPSLGADSGGRNSSSSTTGHGANSSKAASATHSADGPAPTSGSASLGPTGKIQETELPAAREKGLTSVEKQSKDGRQRQEEEKQQQQQQGVRKEGKGGEESGGRGGGGSRSKGDESSKAAAIATAADKEADDGVDGLLENAVSHTVDCLIYIRCHNVLCSGTASGELHVWDASTGAFIFGVAARHPNNPGLTAMSTNEGPVERGGGLNHDTPEGLSGRGDGDSLGDGFGVGATRASPAAVRSTTPVAGSRNNLMLFTACEEGFVKTWRLGDITEHVYQTGMRARPKLPRKSRSGRGTKGSATAGEQVSPLAAGPPAMADSPGTQQTTSLLQPMHQWQAHKTTVTSVQGADYRGKLDLLVTAGDDCYVHVWTIAGAHIGTFGQPTAWSLGSRATWREPTDQALCSAYGHGGAGKEDDELSATTTTASTATAAAGEKESKAKTQGGSKHLRRTETPRSTGACCPRP</sequence>
<dbReference type="PANTHER" id="PTHR44324:SF4">
    <property type="entry name" value="WD40 REPEAT DOMAIN 95"/>
    <property type="match status" value="1"/>
</dbReference>
<feature type="compositionally biased region" description="Basic and acidic residues" evidence="4">
    <location>
        <begin position="703"/>
        <end position="728"/>
    </location>
</feature>
<feature type="compositionally biased region" description="Low complexity" evidence="4">
    <location>
        <begin position="1063"/>
        <end position="1076"/>
    </location>
</feature>
<dbReference type="InParanoid" id="D7FNP1"/>
<dbReference type="InterPro" id="IPR036322">
    <property type="entry name" value="WD40_repeat_dom_sf"/>
</dbReference>
<feature type="region of interest" description="Disordered" evidence="4">
    <location>
        <begin position="264"/>
        <end position="283"/>
    </location>
</feature>
<keyword evidence="6" id="KW-1185">Reference proteome</keyword>
<reference evidence="5 6" key="1">
    <citation type="journal article" date="2010" name="Nature">
        <title>The Ectocarpus genome and the independent evolution of multicellularity in brown algae.</title>
        <authorList>
            <person name="Cock J.M."/>
            <person name="Sterck L."/>
            <person name="Rouze P."/>
            <person name="Scornet D."/>
            <person name="Allen A.E."/>
            <person name="Amoutzias G."/>
            <person name="Anthouard V."/>
            <person name="Artiguenave F."/>
            <person name="Aury J.M."/>
            <person name="Badger J.H."/>
            <person name="Beszteri B."/>
            <person name="Billiau K."/>
            <person name="Bonnet E."/>
            <person name="Bothwell J.H."/>
            <person name="Bowler C."/>
            <person name="Boyen C."/>
            <person name="Brownlee C."/>
            <person name="Carrano C.J."/>
            <person name="Charrier B."/>
            <person name="Cho G.Y."/>
            <person name="Coelho S.M."/>
            <person name="Collen J."/>
            <person name="Corre E."/>
            <person name="Da Silva C."/>
            <person name="Delage L."/>
            <person name="Delaroque N."/>
            <person name="Dittami S.M."/>
            <person name="Doulbeau S."/>
            <person name="Elias M."/>
            <person name="Farnham G."/>
            <person name="Gachon C.M."/>
            <person name="Gschloessl B."/>
            <person name="Heesch S."/>
            <person name="Jabbari K."/>
            <person name="Jubin C."/>
            <person name="Kawai H."/>
            <person name="Kimura K."/>
            <person name="Kloareg B."/>
            <person name="Kupper F.C."/>
            <person name="Lang D."/>
            <person name="Le Bail A."/>
            <person name="Leblanc C."/>
            <person name="Lerouge P."/>
            <person name="Lohr M."/>
            <person name="Lopez P.J."/>
            <person name="Martens C."/>
            <person name="Maumus F."/>
            <person name="Michel G."/>
            <person name="Miranda-Saavedra D."/>
            <person name="Morales J."/>
            <person name="Moreau H."/>
            <person name="Motomura T."/>
            <person name="Nagasato C."/>
            <person name="Napoli C.A."/>
            <person name="Nelson D.R."/>
            <person name="Nyvall-Collen P."/>
            <person name="Peters A.F."/>
            <person name="Pommier C."/>
            <person name="Potin P."/>
            <person name="Poulain J."/>
            <person name="Quesneville H."/>
            <person name="Read B."/>
            <person name="Rensing S.A."/>
            <person name="Ritter A."/>
            <person name="Rousvoal S."/>
            <person name="Samanta M."/>
            <person name="Samson G."/>
            <person name="Schroeder D.C."/>
            <person name="Segurens B."/>
            <person name="Strittmatter M."/>
            <person name="Tonon T."/>
            <person name="Tregear J.W."/>
            <person name="Valentin K."/>
            <person name="von Dassow P."/>
            <person name="Yamagishi T."/>
            <person name="Van de Peer Y."/>
            <person name="Wincker P."/>
        </authorList>
    </citation>
    <scope>NUCLEOTIDE SEQUENCE [LARGE SCALE GENOMIC DNA]</scope>
    <source>
        <strain evidence="6">Ec32 / CCAP1310/4</strain>
    </source>
</reference>
<protein>
    <submittedName>
        <fullName evidence="5">Similar to WD repeat domain 49</fullName>
    </submittedName>
</protein>
<dbReference type="PROSITE" id="PS50082">
    <property type="entry name" value="WD_REPEATS_2"/>
    <property type="match status" value="3"/>
</dbReference>
<dbReference type="InterPro" id="IPR001680">
    <property type="entry name" value="WD40_rpt"/>
</dbReference>
<dbReference type="Gene3D" id="2.130.10.10">
    <property type="entry name" value="YVTN repeat-like/Quinoprotein amine dehydrogenase"/>
    <property type="match status" value="4"/>
</dbReference>
<dbReference type="AlphaFoldDB" id="D7FNP1"/>
<evidence type="ECO:0000313" key="5">
    <source>
        <dbReference type="EMBL" id="CBJ26052.1"/>
    </source>
</evidence>
<organism evidence="5 6">
    <name type="scientific">Ectocarpus siliculosus</name>
    <name type="common">Brown alga</name>
    <name type="synonym">Conferva siliculosa</name>
    <dbReference type="NCBI Taxonomy" id="2880"/>
    <lineage>
        <taxon>Eukaryota</taxon>
        <taxon>Sar</taxon>
        <taxon>Stramenopiles</taxon>
        <taxon>Ochrophyta</taxon>
        <taxon>PX clade</taxon>
        <taxon>Phaeophyceae</taxon>
        <taxon>Ectocarpales</taxon>
        <taxon>Ectocarpaceae</taxon>
        <taxon>Ectocarpus</taxon>
    </lineage>
</organism>
<name>D7FNP1_ECTSI</name>
<evidence type="ECO:0000256" key="4">
    <source>
        <dbReference type="SAM" id="MobiDB-lite"/>
    </source>
</evidence>
<feature type="repeat" description="WD" evidence="3">
    <location>
        <begin position="227"/>
        <end position="261"/>
    </location>
</feature>
<feature type="region of interest" description="Disordered" evidence="4">
    <location>
        <begin position="842"/>
        <end position="862"/>
    </location>
</feature>
<dbReference type="Pfam" id="PF00400">
    <property type="entry name" value="WD40"/>
    <property type="match status" value="3"/>
</dbReference>
<dbReference type="Proteomes" id="UP000002630">
    <property type="component" value="Linkage Group LG02"/>
</dbReference>
<dbReference type="EMBL" id="FN648291">
    <property type="protein sequence ID" value="CBJ26052.1"/>
    <property type="molecule type" value="Genomic_DNA"/>
</dbReference>
<dbReference type="InterPro" id="IPR019775">
    <property type="entry name" value="WD40_repeat_CS"/>
</dbReference>
<evidence type="ECO:0000256" key="2">
    <source>
        <dbReference type="ARBA" id="ARBA00022737"/>
    </source>
</evidence>
<keyword evidence="1 3" id="KW-0853">WD repeat</keyword>
<dbReference type="SMART" id="SM00320">
    <property type="entry name" value="WD40"/>
    <property type="match status" value="8"/>
</dbReference>
<feature type="compositionally biased region" description="Low complexity" evidence="4">
    <location>
        <begin position="583"/>
        <end position="600"/>
    </location>
</feature>
<evidence type="ECO:0000256" key="3">
    <source>
        <dbReference type="PROSITE-ProRule" id="PRU00221"/>
    </source>
</evidence>
<gene>
    <name evidence="5" type="ORF">Esi_0018_0147</name>
</gene>
<dbReference type="EMBL" id="FN649727">
    <property type="protein sequence ID" value="CBJ26052.1"/>
    <property type="molecule type" value="Genomic_DNA"/>
</dbReference>
<dbReference type="InterPro" id="IPR051242">
    <property type="entry name" value="WD-EF-hand_domain"/>
</dbReference>
<keyword evidence="2" id="KW-0677">Repeat</keyword>
<feature type="repeat" description="WD" evidence="3">
    <location>
        <begin position="154"/>
        <end position="195"/>
    </location>
</feature>
<dbReference type="PROSITE" id="PS00678">
    <property type="entry name" value="WD_REPEATS_1"/>
    <property type="match status" value="1"/>
</dbReference>
<feature type="compositionally biased region" description="Low complexity" evidence="4">
    <location>
        <begin position="649"/>
        <end position="665"/>
    </location>
</feature>
<dbReference type="PROSITE" id="PS50294">
    <property type="entry name" value="WD_REPEATS_REGION"/>
    <property type="match status" value="1"/>
</dbReference>
<feature type="compositionally biased region" description="Polar residues" evidence="4">
    <location>
        <begin position="666"/>
        <end position="676"/>
    </location>
</feature>
<dbReference type="OrthoDB" id="195492at2759"/>
<feature type="region of interest" description="Disordered" evidence="4">
    <location>
        <begin position="358"/>
        <end position="407"/>
    </location>
</feature>
<dbReference type="InterPro" id="IPR015943">
    <property type="entry name" value="WD40/YVTN_repeat-like_dom_sf"/>
</dbReference>
<accession>D7FNP1</accession>
<feature type="compositionally biased region" description="Polar residues" evidence="4">
    <location>
        <begin position="530"/>
        <end position="540"/>
    </location>
</feature>
<dbReference type="InterPro" id="IPR011047">
    <property type="entry name" value="Quinoprotein_ADH-like_sf"/>
</dbReference>
<feature type="compositionally biased region" description="Basic and acidic residues" evidence="4">
    <location>
        <begin position="735"/>
        <end position="746"/>
    </location>
</feature>
<dbReference type="SUPFAM" id="SSF50978">
    <property type="entry name" value="WD40 repeat-like"/>
    <property type="match status" value="1"/>
</dbReference>
<dbReference type="eggNOG" id="KOG0274">
    <property type="taxonomic scope" value="Eukaryota"/>
</dbReference>
<dbReference type="SUPFAM" id="SSF50998">
    <property type="entry name" value="Quinoprotein alcohol dehydrogenase-like"/>
    <property type="match status" value="1"/>
</dbReference>
<feature type="repeat" description="WD" evidence="3">
    <location>
        <begin position="406"/>
        <end position="446"/>
    </location>
</feature>
<feature type="compositionally biased region" description="Basic residues" evidence="4">
    <location>
        <begin position="927"/>
        <end position="939"/>
    </location>
</feature>
<proteinExistence type="predicted"/>
<feature type="region of interest" description="Disordered" evidence="4">
    <location>
        <begin position="567"/>
        <end position="772"/>
    </location>
</feature>
<feature type="region of interest" description="Disordered" evidence="4">
    <location>
        <begin position="926"/>
        <end position="970"/>
    </location>
</feature>
<dbReference type="PANTHER" id="PTHR44324">
    <property type="entry name" value="WD40 REPEAT DOMAIN 95"/>
    <property type="match status" value="1"/>
</dbReference>